<dbReference type="SUPFAM" id="SSF51338">
    <property type="entry name" value="Composite domain of metallo-dependent hydrolases"/>
    <property type="match status" value="1"/>
</dbReference>
<dbReference type="Pfam" id="PF00932">
    <property type="entry name" value="LTD"/>
    <property type="match status" value="1"/>
</dbReference>
<reference evidence="4" key="1">
    <citation type="journal article" date="2014" name="Genome Biol. Evol.">
        <title>Pangenome evidence for extensive interdomain horizontal transfer affecting lineage core and shell genes in uncultured planktonic thaumarchaeota and euryarchaeota.</title>
        <authorList>
            <person name="Deschamps P."/>
            <person name="Zivanovic Y."/>
            <person name="Moreira D."/>
            <person name="Rodriguez-Valera F."/>
            <person name="Lopez-Garcia P."/>
        </authorList>
    </citation>
    <scope>NUCLEOTIDE SEQUENCE</scope>
</reference>
<keyword evidence="1 4" id="KW-0378">Hydrolase</keyword>
<keyword evidence="2" id="KW-0812">Transmembrane</keyword>
<dbReference type="SUPFAM" id="SSF51556">
    <property type="entry name" value="Metallo-dependent hydrolases"/>
    <property type="match status" value="1"/>
</dbReference>
<dbReference type="InterPro" id="IPR036415">
    <property type="entry name" value="Lamin_tail_dom_sf"/>
</dbReference>
<keyword evidence="2" id="KW-0472">Membrane</keyword>
<dbReference type="Gene3D" id="3.20.20.140">
    <property type="entry name" value="Metal-dependent hydrolases"/>
    <property type="match status" value="2"/>
</dbReference>
<dbReference type="InterPro" id="IPR001322">
    <property type="entry name" value="Lamin_tail_dom"/>
</dbReference>
<proteinExistence type="predicted"/>
<dbReference type="AlphaFoldDB" id="A0A075I3X0"/>
<feature type="domain" description="LTD" evidence="3">
    <location>
        <begin position="1"/>
        <end position="137"/>
    </location>
</feature>
<feature type="transmembrane region" description="Helical" evidence="2">
    <location>
        <begin position="838"/>
        <end position="857"/>
    </location>
</feature>
<dbReference type="Gene3D" id="2.30.40.10">
    <property type="entry name" value="Urease, subunit C, domain 1"/>
    <property type="match status" value="2"/>
</dbReference>
<dbReference type="InterPro" id="IPR011059">
    <property type="entry name" value="Metal-dep_hydrolase_composite"/>
</dbReference>
<name>A0A075I3X0_9EURY</name>
<accession>A0A075I3X0</accession>
<dbReference type="Pfam" id="PF01979">
    <property type="entry name" value="Amidohydro_1"/>
    <property type="match status" value="1"/>
</dbReference>
<protein>
    <submittedName>
        <fullName evidence="4">Amidohydrolase</fullName>
    </submittedName>
</protein>
<evidence type="ECO:0000256" key="1">
    <source>
        <dbReference type="ARBA" id="ARBA00022801"/>
    </source>
</evidence>
<sequence>MAVSAQTSPTDAVYINEILVSPNNENYDGTDWNGDGSMGTYNDQFVELHNPTSEAIDIGGWWLDDIADGGSPACSIGWGTILEPGAYIVFYRSWTGIEFDFWDGDTIRLMDGSGMELDSVSYEGEDSDWDIPYGYDSSGNWVKMSDGSPTPGGANDQEWGGANHLQGNCYPPQDHIHRGEYILEGRVVTMESETSIIEDGRILVVDGMIEAVWSASDGAPSIAQGVISVPTSGTIYPGFIDPHNHAKYNIIPLWDHGTDGWDNRYQWQAEDSYRDAKDVGCSLTDSSAMRFAELRAIAGGNTALQGSSTSNTDTFETMLARNIELYNFGKDYIHTKVTELESDYSGQHIKDGNSSGDLDAWFLHLAEGVDESSRAEFDILVQNDLLVGEIVVIHGTGLTQPEFEALGDVGGSLAWSPTSNLILYGETTDIATAKSEGVNIMIGPDWAPSGSKSSMHELKTADWLDENVLGDIFTDYELVQTITTNIVDAIGWSEKTGRIQTGLAADLVVLDTFHSDPYRNVVEAIDPDVRLVVVGGMAVFGDVDIMQAMDEEIQIIQGEGFTKATDITYDGVPEAQQTVDELLAELQSCNQGAQVPLEYLFTLGDDRYFDVLNRSLTFQKDRTIDLWGDYYNVELNEDGHRVDGTVAGAGPIETNPGNGGSENTEEACGDGVDNDGDPYIDCDDFDCSGTMVCSENNQTEVPEPELPVLWTTYGPRGGTIPHPTTIEDGIHLEECLSDSTTLSEASVPSTPSSKILLCGAIMVVMQPTDECIESGSSFCNLEVADAVAVPGHLCTDAGSYPDEVTCRAAWSFIDSEEDESEPEPEPEPEPESWIDGPLYWVVIFVALVVILGSLGVVNSNLRARAGSEPAVLISEEE</sequence>
<keyword evidence="2" id="KW-1133">Transmembrane helix</keyword>
<organism evidence="4">
    <name type="scientific">uncultured marine group II/III euryarchaeote KM3_91_A10</name>
    <dbReference type="NCBI Taxonomy" id="1456540"/>
    <lineage>
        <taxon>Archaea</taxon>
        <taxon>Methanobacteriati</taxon>
        <taxon>Methanobacteriota</taxon>
        <taxon>environmental samples</taxon>
    </lineage>
</organism>
<dbReference type="PANTHER" id="PTHR43794">
    <property type="entry name" value="AMINOHYDROLASE SSNA-RELATED"/>
    <property type="match status" value="1"/>
</dbReference>
<evidence type="ECO:0000259" key="3">
    <source>
        <dbReference type="PROSITE" id="PS51841"/>
    </source>
</evidence>
<dbReference type="SUPFAM" id="SSF74853">
    <property type="entry name" value="Lamin A/C globular tail domain"/>
    <property type="match status" value="1"/>
</dbReference>
<dbReference type="InterPro" id="IPR050287">
    <property type="entry name" value="MTA/SAH_deaminase"/>
</dbReference>
<dbReference type="EMBL" id="KF901170">
    <property type="protein sequence ID" value="AIF20633.1"/>
    <property type="molecule type" value="Genomic_DNA"/>
</dbReference>
<evidence type="ECO:0000256" key="2">
    <source>
        <dbReference type="SAM" id="Phobius"/>
    </source>
</evidence>
<evidence type="ECO:0000313" key="4">
    <source>
        <dbReference type="EMBL" id="AIF20633.1"/>
    </source>
</evidence>
<dbReference type="PANTHER" id="PTHR43794:SF11">
    <property type="entry name" value="AMIDOHYDROLASE-RELATED DOMAIN-CONTAINING PROTEIN"/>
    <property type="match status" value="1"/>
</dbReference>
<dbReference type="InterPro" id="IPR032466">
    <property type="entry name" value="Metal_Hydrolase"/>
</dbReference>
<dbReference type="GO" id="GO:0016810">
    <property type="term" value="F:hydrolase activity, acting on carbon-nitrogen (but not peptide) bonds"/>
    <property type="evidence" value="ECO:0007669"/>
    <property type="project" value="InterPro"/>
</dbReference>
<dbReference type="Gene3D" id="2.60.40.1260">
    <property type="entry name" value="Lamin Tail domain"/>
    <property type="match status" value="1"/>
</dbReference>
<dbReference type="InterPro" id="IPR006680">
    <property type="entry name" value="Amidohydro-rel"/>
</dbReference>
<dbReference type="PROSITE" id="PS51841">
    <property type="entry name" value="LTD"/>
    <property type="match status" value="1"/>
</dbReference>